<feature type="compositionally biased region" description="Low complexity" evidence="5">
    <location>
        <begin position="244"/>
        <end position="253"/>
    </location>
</feature>
<keyword evidence="9" id="KW-1185">Reference proteome</keyword>
<accession>A0ABP1PYM1</accession>
<dbReference type="Pfam" id="PF02817">
    <property type="entry name" value="E3_binding"/>
    <property type="match status" value="1"/>
</dbReference>
<evidence type="ECO:0000256" key="5">
    <source>
        <dbReference type="SAM" id="MobiDB-lite"/>
    </source>
</evidence>
<dbReference type="InterPro" id="IPR001078">
    <property type="entry name" value="2-oxoacid_DH_actylTfrase"/>
</dbReference>
<dbReference type="Pfam" id="PF00364">
    <property type="entry name" value="Biotin_lipoyl"/>
    <property type="match status" value="2"/>
</dbReference>
<organism evidence="8 9">
    <name type="scientific">Orchesella dallaii</name>
    <dbReference type="NCBI Taxonomy" id="48710"/>
    <lineage>
        <taxon>Eukaryota</taxon>
        <taxon>Metazoa</taxon>
        <taxon>Ecdysozoa</taxon>
        <taxon>Arthropoda</taxon>
        <taxon>Hexapoda</taxon>
        <taxon>Collembola</taxon>
        <taxon>Entomobryomorpha</taxon>
        <taxon>Entomobryoidea</taxon>
        <taxon>Orchesellidae</taxon>
        <taxon>Orchesellinae</taxon>
        <taxon>Orchesella</taxon>
    </lineage>
</organism>
<dbReference type="SUPFAM" id="SSF51230">
    <property type="entry name" value="Single hybrid motif"/>
    <property type="match status" value="2"/>
</dbReference>
<protein>
    <recommendedName>
        <fullName evidence="4">Dihydrolipoamide acetyltransferase component of pyruvate dehydrogenase complex</fullName>
        <ecNumber evidence="4">2.3.1.-</ecNumber>
    </recommendedName>
</protein>
<dbReference type="Pfam" id="PF00198">
    <property type="entry name" value="2-oxoacid_dh"/>
    <property type="match status" value="2"/>
</dbReference>
<comment type="caution">
    <text evidence="8">The sequence shown here is derived from an EMBL/GenBank/DDBJ whole genome shotgun (WGS) entry which is preliminary data.</text>
</comment>
<dbReference type="EMBL" id="CAXLJM020000015">
    <property type="protein sequence ID" value="CAL8082571.1"/>
    <property type="molecule type" value="Genomic_DNA"/>
</dbReference>
<evidence type="ECO:0000259" key="6">
    <source>
        <dbReference type="PROSITE" id="PS50968"/>
    </source>
</evidence>
<evidence type="ECO:0000313" key="9">
    <source>
        <dbReference type="Proteomes" id="UP001642540"/>
    </source>
</evidence>
<evidence type="ECO:0000256" key="2">
    <source>
        <dbReference type="ARBA" id="ARBA00022823"/>
    </source>
</evidence>
<feature type="domain" description="Lipoyl-binding" evidence="6">
    <location>
        <begin position="66"/>
        <end position="142"/>
    </location>
</feature>
<feature type="domain" description="Lipoyl-binding" evidence="6">
    <location>
        <begin position="526"/>
        <end position="602"/>
    </location>
</feature>
<feature type="compositionally biased region" description="Low complexity" evidence="5">
    <location>
        <begin position="166"/>
        <end position="184"/>
    </location>
</feature>
<dbReference type="Gene3D" id="4.10.320.10">
    <property type="entry name" value="E3-binding domain"/>
    <property type="match status" value="2"/>
</dbReference>
<proteinExistence type="inferred from homology"/>
<dbReference type="Gene3D" id="2.40.50.100">
    <property type="match status" value="2"/>
</dbReference>
<dbReference type="InterPro" id="IPR011053">
    <property type="entry name" value="Single_hybrid_motif"/>
</dbReference>
<keyword evidence="4" id="KW-0808">Transferase</keyword>
<keyword evidence="2 4" id="KW-0450">Lipoyl</keyword>
<feature type="region of interest" description="Disordered" evidence="5">
    <location>
        <begin position="612"/>
        <end position="649"/>
    </location>
</feature>
<evidence type="ECO:0000256" key="1">
    <source>
        <dbReference type="ARBA" id="ARBA00007317"/>
    </source>
</evidence>
<dbReference type="InterPro" id="IPR036625">
    <property type="entry name" value="E3-bd_dom_sf"/>
</dbReference>
<sequence>MRGDIHDKQIRSVDQCFGAIAPISKFSRAIRMKNAYAVPTLLRQSWIDSVSCCSRGFQTTPALDDTHRVNMPSLSPTMTEGTIVKWMKKEGDAITAGDVLCEIQTDKAVVFMEHDHDGILAKILIPGNTADVKVGTLIALTVDEGEDWKSVEVPADAEQTPAGPKSTESTSAASTSAAPPSGSHGSDRLIGPAVKNYLIKYGLESSPVSPTGPHGTVMKGDVLKHALANKIEPVAIGSSPPAPSSAAVTKASKPKSQTGAASYVDFEISNMRRTKAKRLFQSKFLLQSTIPHAYGTAKCNMKSLFTFQKSLRNAGVKVSINDLLIKCIGNALSLSPAIHCVWVGLKPKHQSEVDISVAFATPNGLITPIVTNVGKRDVISISKALSALAEKARDGMLQPHEFMGGNFSISNLRMFGIPCFSAIINPPQCAILAVGCTSIELGEDRKLKFVVNVKLSYNARAIMDDEAVKFLAVLQNEIENVNEISMGIYDIKSRIESTQNESSPSLIDSVSCWSRGFQTTPALDDTHRVNMPSLSPTMTEGTIVKWMKKEGDAITAGDVLCEIQTDKAVVFMEHDHDGILAKILIPGNTADVKVGTLIALTVDEGEDWKSVEVPADAEQTPAGPKSTESTSAASTSAAPPSGSHGSDRLIGPAVKNYLRKYGLESSQVSPTGPHGTVMKGDVLKHALANKIEPVAIGASPPAPSSAAVTKASKPKSQTGAASYVETEIPNMLTTKFIRWFTSISTIPHAYGTAQCNMKTLISFQKSLRNAGLKVSINDILMKCIGNALSLSPAIHLVWDGSKKLKQQGEVDISVAVATPNGLITRIVTNTANRDVISISIAMRDKEKKARDEKLPRFNFMGAEFCISTLGRSGLEEFSCTINSHKRVVLRVGCPKIELGEDGKPKFVVNVKLVYDAGIVMDEEAGKFLAILQNEIENVCELSMGVFRIQPRIKSMESEAE</sequence>
<keyword evidence="3" id="KW-0809">Transit peptide</keyword>
<feature type="domain" description="Peripheral subunit-binding (PSBD)" evidence="7">
    <location>
        <begin position="189"/>
        <end position="226"/>
    </location>
</feature>
<feature type="compositionally biased region" description="Low complexity" evidence="5">
    <location>
        <begin position="626"/>
        <end position="644"/>
    </location>
</feature>
<dbReference type="InterPro" id="IPR023213">
    <property type="entry name" value="CAT-like_dom_sf"/>
</dbReference>
<name>A0ABP1PYM1_9HEXA</name>
<keyword evidence="4" id="KW-0012">Acyltransferase</keyword>
<feature type="region of interest" description="Disordered" evidence="5">
    <location>
        <begin position="152"/>
        <end position="188"/>
    </location>
</feature>
<dbReference type="PANTHER" id="PTHR23151">
    <property type="entry name" value="DIHYDROLIPOAMIDE ACETYL/SUCCINYL-TRANSFERASE-RELATED"/>
    <property type="match status" value="1"/>
</dbReference>
<evidence type="ECO:0000259" key="7">
    <source>
        <dbReference type="PROSITE" id="PS51826"/>
    </source>
</evidence>
<dbReference type="PROSITE" id="PS51826">
    <property type="entry name" value="PSBD"/>
    <property type="match status" value="2"/>
</dbReference>
<feature type="domain" description="Peripheral subunit-binding (PSBD)" evidence="7">
    <location>
        <begin position="649"/>
        <end position="686"/>
    </location>
</feature>
<dbReference type="EC" id="2.3.1.-" evidence="4"/>
<dbReference type="CDD" id="cd06849">
    <property type="entry name" value="lipoyl_domain"/>
    <property type="match status" value="2"/>
</dbReference>
<dbReference type="SUPFAM" id="SSF47005">
    <property type="entry name" value="Peripheral subunit-binding domain of 2-oxo acid dehydrogenase complex"/>
    <property type="match status" value="2"/>
</dbReference>
<evidence type="ECO:0000256" key="3">
    <source>
        <dbReference type="ARBA" id="ARBA00022946"/>
    </source>
</evidence>
<gene>
    <name evidence="8" type="ORF">ODALV1_LOCUS5249</name>
</gene>
<evidence type="ECO:0000256" key="4">
    <source>
        <dbReference type="RuleBase" id="RU003423"/>
    </source>
</evidence>
<feature type="region of interest" description="Disordered" evidence="5">
    <location>
        <begin position="234"/>
        <end position="253"/>
    </location>
</feature>
<comment type="similarity">
    <text evidence="1 4">Belongs to the 2-oxoacid dehydrogenase family.</text>
</comment>
<dbReference type="InterPro" id="IPR000089">
    <property type="entry name" value="Biotin_lipoyl"/>
</dbReference>
<dbReference type="PANTHER" id="PTHR23151:SF90">
    <property type="entry name" value="DIHYDROLIPOYLLYSINE-RESIDUE ACETYLTRANSFERASE COMPONENT OF PYRUVATE DEHYDROGENASE COMPLEX, MITOCHONDRIAL-RELATED"/>
    <property type="match status" value="1"/>
</dbReference>
<dbReference type="PROSITE" id="PS50968">
    <property type="entry name" value="BIOTINYL_LIPOYL"/>
    <property type="match status" value="2"/>
</dbReference>
<dbReference type="SUPFAM" id="SSF52777">
    <property type="entry name" value="CoA-dependent acyltransferases"/>
    <property type="match status" value="2"/>
</dbReference>
<dbReference type="InterPro" id="IPR045257">
    <property type="entry name" value="E2/Pdx1"/>
</dbReference>
<dbReference type="Proteomes" id="UP001642540">
    <property type="component" value="Unassembled WGS sequence"/>
</dbReference>
<dbReference type="PROSITE" id="PS00189">
    <property type="entry name" value="LIPOYL"/>
    <property type="match status" value="2"/>
</dbReference>
<dbReference type="InterPro" id="IPR004167">
    <property type="entry name" value="PSBD"/>
</dbReference>
<comment type="cofactor">
    <cofactor evidence="4">
        <name>(R)-lipoate</name>
        <dbReference type="ChEBI" id="CHEBI:83088"/>
    </cofactor>
</comment>
<evidence type="ECO:0000313" key="8">
    <source>
        <dbReference type="EMBL" id="CAL8082571.1"/>
    </source>
</evidence>
<dbReference type="Gene3D" id="3.30.559.10">
    <property type="entry name" value="Chloramphenicol acetyltransferase-like domain"/>
    <property type="match status" value="2"/>
</dbReference>
<reference evidence="8 9" key="1">
    <citation type="submission" date="2024-08" db="EMBL/GenBank/DDBJ databases">
        <authorList>
            <person name="Cucini C."/>
            <person name="Frati F."/>
        </authorList>
    </citation>
    <scope>NUCLEOTIDE SEQUENCE [LARGE SCALE GENOMIC DNA]</scope>
</reference>
<dbReference type="InterPro" id="IPR003016">
    <property type="entry name" value="2-oxoA_DH_lipoyl-BS"/>
</dbReference>